<feature type="non-terminal residue" evidence="4">
    <location>
        <position position="148"/>
    </location>
</feature>
<dbReference type="eggNOG" id="COG1529">
    <property type="taxonomic scope" value="Bacteria"/>
</dbReference>
<name>K0UHQ2_MYCVA</name>
<evidence type="ECO:0000256" key="2">
    <source>
        <dbReference type="ARBA" id="ARBA00023002"/>
    </source>
</evidence>
<organism evidence="4 5">
    <name type="scientific">Mycolicibacterium vaccae ATCC 25954</name>
    <dbReference type="NCBI Taxonomy" id="1194972"/>
    <lineage>
        <taxon>Bacteria</taxon>
        <taxon>Bacillati</taxon>
        <taxon>Actinomycetota</taxon>
        <taxon>Actinomycetes</taxon>
        <taxon>Mycobacteriales</taxon>
        <taxon>Mycobacteriaceae</taxon>
        <taxon>Mycolicibacterium</taxon>
    </lineage>
</organism>
<evidence type="ECO:0000313" key="5">
    <source>
        <dbReference type="Proteomes" id="UP000006072"/>
    </source>
</evidence>
<dbReference type="HOGENOM" id="CLU_1762695_0_0_11"/>
<dbReference type="PANTHER" id="PTHR11908">
    <property type="entry name" value="XANTHINE DEHYDROGENASE"/>
    <property type="match status" value="1"/>
</dbReference>
<gene>
    <name evidence="4" type="ORF">MVAC_28873</name>
</gene>
<comment type="caution">
    <text evidence="4">The sequence shown here is derived from an EMBL/GenBank/DDBJ whole genome shotgun (WGS) entry which is preliminary data.</text>
</comment>
<proteinExistence type="predicted"/>
<dbReference type="AlphaFoldDB" id="K0UHQ2"/>
<feature type="domain" description="Aldehyde oxidase/xanthine dehydrogenase a/b hammerhead" evidence="3">
    <location>
        <begin position="15"/>
        <end position="137"/>
    </location>
</feature>
<keyword evidence="2" id="KW-0560">Oxidoreductase</keyword>
<dbReference type="Gene3D" id="3.90.1170.50">
    <property type="entry name" value="Aldehyde oxidase/xanthine dehydrogenase, a/b hammerhead"/>
    <property type="match status" value="1"/>
</dbReference>
<dbReference type="GO" id="GO:0016491">
    <property type="term" value="F:oxidoreductase activity"/>
    <property type="evidence" value="ECO:0007669"/>
    <property type="project" value="UniProtKB-KW"/>
</dbReference>
<reference evidence="4 5" key="1">
    <citation type="journal article" date="2012" name="J. Bacteriol.">
        <title>Complete Genome Sequence of Mycobacterium vaccae Type Strain ATCC 25954.</title>
        <authorList>
            <person name="Ho Y.S."/>
            <person name="Adroub S.A."/>
            <person name="Abadi M."/>
            <person name="Al Alwan B."/>
            <person name="Alkhateeb R."/>
            <person name="Gao G."/>
            <person name="Ragab A."/>
            <person name="Ali S."/>
            <person name="van Soolingen D."/>
            <person name="Bitter W."/>
            <person name="Pain A."/>
            <person name="Abdallah A.M."/>
        </authorList>
    </citation>
    <scope>NUCLEOTIDE SEQUENCE [LARGE SCALE GENOMIC DNA]</scope>
    <source>
        <strain evidence="4 5">ATCC 25954</strain>
    </source>
</reference>
<dbReference type="Proteomes" id="UP000006072">
    <property type="component" value="Unassembled WGS sequence"/>
</dbReference>
<keyword evidence="1" id="KW-0500">Molybdenum</keyword>
<dbReference type="SMART" id="SM01008">
    <property type="entry name" value="Ald_Xan_dh_C"/>
    <property type="match status" value="1"/>
</dbReference>
<protein>
    <submittedName>
        <fullName evidence="4">Carbon-monoxide dehydrogenase</fullName>
    </submittedName>
</protein>
<evidence type="ECO:0000259" key="3">
    <source>
        <dbReference type="SMART" id="SM01008"/>
    </source>
</evidence>
<keyword evidence="5" id="KW-1185">Reference proteome</keyword>
<dbReference type="InterPro" id="IPR036856">
    <property type="entry name" value="Ald_Oxase/Xan_DH_a/b_sf"/>
</dbReference>
<dbReference type="InterPro" id="IPR000674">
    <property type="entry name" value="Ald_Oxase/Xan_DH_a/b"/>
</dbReference>
<dbReference type="GO" id="GO:0005506">
    <property type="term" value="F:iron ion binding"/>
    <property type="evidence" value="ECO:0007669"/>
    <property type="project" value="InterPro"/>
</dbReference>
<accession>K0UHQ2</accession>
<evidence type="ECO:0000256" key="1">
    <source>
        <dbReference type="ARBA" id="ARBA00022505"/>
    </source>
</evidence>
<evidence type="ECO:0000313" key="4">
    <source>
        <dbReference type="EMBL" id="EJZ04450.1"/>
    </source>
</evidence>
<sequence length="148" mass="15541">MGSSVRRREDDRLLAGNGRFLADHAAGAKHVVFVRSTQPHAGITGIDTAAAEQMPGVHGVFTAADLGLEHTPIPSLTTPDPDFTAATSLVLAEQRLAILASDRVHFVGQPIAVVVADDRYLAEDAAEHVVVSYQSLEPVVDAAAALDP</sequence>
<dbReference type="InterPro" id="IPR016208">
    <property type="entry name" value="Ald_Oxase/xanthine_DH-like"/>
</dbReference>
<dbReference type="Pfam" id="PF01315">
    <property type="entry name" value="Ald_Xan_dh_C"/>
    <property type="match status" value="1"/>
</dbReference>
<dbReference type="PANTHER" id="PTHR11908:SF132">
    <property type="entry name" value="ALDEHYDE OXIDASE 1-RELATED"/>
    <property type="match status" value="1"/>
</dbReference>
<dbReference type="SUPFAM" id="SSF54665">
    <property type="entry name" value="CO dehydrogenase molybdoprotein N-domain-like"/>
    <property type="match status" value="1"/>
</dbReference>
<dbReference type="EMBL" id="ALQA01000118">
    <property type="protein sequence ID" value="EJZ04450.1"/>
    <property type="molecule type" value="Genomic_DNA"/>
</dbReference>